<evidence type="ECO:0000313" key="2">
    <source>
        <dbReference type="Proteomes" id="UP000479710"/>
    </source>
</evidence>
<reference evidence="1 2" key="1">
    <citation type="submission" date="2019-11" db="EMBL/GenBank/DDBJ databases">
        <title>Whole genome sequence of Oryza granulata.</title>
        <authorList>
            <person name="Li W."/>
        </authorList>
    </citation>
    <scope>NUCLEOTIDE SEQUENCE [LARGE SCALE GENOMIC DNA]</scope>
    <source>
        <strain evidence="2">cv. Menghai</strain>
        <tissue evidence="1">Leaf</tissue>
    </source>
</reference>
<organism evidence="1 2">
    <name type="scientific">Oryza meyeriana var. granulata</name>
    <dbReference type="NCBI Taxonomy" id="110450"/>
    <lineage>
        <taxon>Eukaryota</taxon>
        <taxon>Viridiplantae</taxon>
        <taxon>Streptophyta</taxon>
        <taxon>Embryophyta</taxon>
        <taxon>Tracheophyta</taxon>
        <taxon>Spermatophyta</taxon>
        <taxon>Magnoliopsida</taxon>
        <taxon>Liliopsida</taxon>
        <taxon>Poales</taxon>
        <taxon>Poaceae</taxon>
        <taxon>BOP clade</taxon>
        <taxon>Oryzoideae</taxon>
        <taxon>Oryzeae</taxon>
        <taxon>Oryzinae</taxon>
        <taxon>Oryza</taxon>
        <taxon>Oryza meyeriana</taxon>
    </lineage>
</organism>
<comment type="caution">
    <text evidence="1">The sequence shown here is derived from an EMBL/GenBank/DDBJ whole genome shotgun (WGS) entry which is preliminary data.</text>
</comment>
<accession>A0A6G1FA53</accession>
<evidence type="ECO:0000313" key="1">
    <source>
        <dbReference type="EMBL" id="KAF0933744.1"/>
    </source>
</evidence>
<dbReference type="AlphaFoldDB" id="A0A6G1FA53"/>
<keyword evidence="2" id="KW-1185">Reference proteome</keyword>
<gene>
    <name evidence="1" type="ORF">E2562_019219</name>
</gene>
<sequence length="119" mass="11879">MAPSTVSSDDTNPFAVGSVAISAATAQLINIKSHVPVILVPPPPSPPSSPAPPLPSLPLAATVGLAATPHRATTSPTPPPRALGLARPLCPLSSAAAVGLAVPTRRRLALRGRCPAPLE</sequence>
<dbReference type="Proteomes" id="UP000479710">
    <property type="component" value="Unassembled WGS sequence"/>
</dbReference>
<name>A0A6G1FA53_9ORYZ</name>
<dbReference type="EMBL" id="SPHZ02000001">
    <property type="protein sequence ID" value="KAF0933744.1"/>
    <property type="molecule type" value="Genomic_DNA"/>
</dbReference>
<protein>
    <submittedName>
        <fullName evidence="1">Uncharacterized protein</fullName>
    </submittedName>
</protein>
<proteinExistence type="predicted"/>